<sequence length="265" mass="29846">MSAPTQTMQKSLPNPSTDECGPKTTPHESDSERQTMRLTATERVYVEIKDAILKGEYKPGQQLRQDALASNFGVSRIPIREALMQLSRENLVVFSPFKGAEVASLSIQELRETFEVCFILEAAAMRYSIDVITDEQINKIERAIRGSDTAEPSLLAVDGSTKWDFHQALYAVSGRSKLVALIDAQHVAAERYTRLYLHLMHDKGDSTKDHLAILQCCRLRNSAEAILILHEHLRKACQRLCEYIYPQYTAADTDGSYRAPLFPPM</sequence>
<dbReference type="PANTHER" id="PTHR43537">
    <property type="entry name" value="TRANSCRIPTIONAL REGULATOR, GNTR FAMILY"/>
    <property type="match status" value="1"/>
</dbReference>
<dbReference type="SUPFAM" id="SSF48008">
    <property type="entry name" value="GntR ligand-binding domain-like"/>
    <property type="match status" value="1"/>
</dbReference>
<dbReference type="GO" id="GO:0003677">
    <property type="term" value="F:DNA binding"/>
    <property type="evidence" value="ECO:0007669"/>
    <property type="project" value="UniProtKB-KW"/>
</dbReference>
<dbReference type="HOGENOM" id="CLU_017584_5_4_0"/>
<keyword evidence="2" id="KW-0238">DNA-binding</keyword>
<feature type="domain" description="HTH gntR-type" evidence="5">
    <location>
        <begin position="38"/>
        <end position="105"/>
    </location>
</feature>
<evidence type="ECO:0000259" key="5">
    <source>
        <dbReference type="PROSITE" id="PS50949"/>
    </source>
</evidence>
<organism evidence="6 7">
    <name type="scientific">Jonquetella anthropi DSM 22815</name>
    <dbReference type="NCBI Taxonomy" id="885272"/>
    <lineage>
        <taxon>Bacteria</taxon>
        <taxon>Thermotogati</taxon>
        <taxon>Synergistota</taxon>
        <taxon>Synergistia</taxon>
        <taxon>Synergistales</taxon>
        <taxon>Dethiosulfovibrionaceae</taxon>
        <taxon>Jonquetella</taxon>
    </lineage>
</organism>
<dbReference type="InterPro" id="IPR008920">
    <property type="entry name" value="TF_FadR/GntR_C"/>
</dbReference>
<evidence type="ECO:0000256" key="1">
    <source>
        <dbReference type="ARBA" id="ARBA00023015"/>
    </source>
</evidence>
<dbReference type="InterPro" id="IPR011711">
    <property type="entry name" value="GntR_C"/>
</dbReference>
<dbReference type="SMART" id="SM00895">
    <property type="entry name" value="FCD"/>
    <property type="match status" value="1"/>
</dbReference>
<dbReference type="Proteomes" id="UP000003806">
    <property type="component" value="Chromosome"/>
</dbReference>
<feature type="region of interest" description="Disordered" evidence="4">
    <location>
        <begin position="1"/>
        <end position="36"/>
    </location>
</feature>
<proteinExistence type="predicted"/>
<gene>
    <name evidence="6" type="ORF">JonanDRAFT_0978</name>
</gene>
<dbReference type="CDD" id="cd07377">
    <property type="entry name" value="WHTH_GntR"/>
    <property type="match status" value="1"/>
</dbReference>
<evidence type="ECO:0000313" key="7">
    <source>
        <dbReference type="Proteomes" id="UP000003806"/>
    </source>
</evidence>
<accession>H0UKZ2</accession>
<keyword evidence="1" id="KW-0805">Transcription regulation</keyword>
<protein>
    <submittedName>
        <fullName evidence="6">Transcriptional regulator</fullName>
    </submittedName>
</protein>
<dbReference type="STRING" id="885272.JonanDRAFT_0978"/>
<dbReference type="Pfam" id="PF00392">
    <property type="entry name" value="GntR"/>
    <property type="match status" value="1"/>
</dbReference>
<dbReference type="SMART" id="SM00345">
    <property type="entry name" value="HTH_GNTR"/>
    <property type="match status" value="1"/>
</dbReference>
<evidence type="ECO:0000256" key="4">
    <source>
        <dbReference type="SAM" id="MobiDB-lite"/>
    </source>
</evidence>
<dbReference type="OrthoDB" id="9781630at2"/>
<dbReference type="EMBL" id="CM001376">
    <property type="protein sequence ID" value="EHM13351.1"/>
    <property type="molecule type" value="Genomic_DNA"/>
</dbReference>
<keyword evidence="3" id="KW-0804">Transcription</keyword>
<dbReference type="Gene3D" id="1.20.120.530">
    <property type="entry name" value="GntR ligand-binding domain-like"/>
    <property type="match status" value="1"/>
</dbReference>
<evidence type="ECO:0000256" key="2">
    <source>
        <dbReference type="ARBA" id="ARBA00023125"/>
    </source>
</evidence>
<dbReference type="InterPro" id="IPR000524">
    <property type="entry name" value="Tscrpt_reg_HTH_GntR"/>
</dbReference>
<dbReference type="PANTHER" id="PTHR43537:SF41">
    <property type="entry name" value="TRANSCRIPTIONAL REGULATORY PROTEIN"/>
    <property type="match status" value="1"/>
</dbReference>
<name>H0UKZ2_9BACT</name>
<dbReference type="InterPro" id="IPR036390">
    <property type="entry name" value="WH_DNA-bd_sf"/>
</dbReference>
<dbReference type="AlphaFoldDB" id="H0UKZ2"/>
<dbReference type="InterPro" id="IPR036388">
    <property type="entry name" value="WH-like_DNA-bd_sf"/>
</dbReference>
<dbReference type="GO" id="GO:0003700">
    <property type="term" value="F:DNA-binding transcription factor activity"/>
    <property type="evidence" value="ECO:0007669"/>
    <property type="project" value="InterPro"/>
</dbReference>
<feature type="compositionally biased region" description="Basic and acidic residues" evidence="4">
    <location>
        <begin position="25"/>
        <end position="35"/>
    </location>
</feature>
<dbReference type="Pfam" id="PF07729">
    <property type="entry name" value="FCD"/>
    <property type="match status" value="1"/>
</dbReference>
<dbReference type="Gene3D" id="1.10.10.10">
    <property type="entry name" value="Winged helix-like DNA-binding domain superfamily/Winged helix DNA-binding domain"/>
    <property type="match status" value="1"/>
</dbReference>
<dbReference type="eggNOG" id="COG1802">
    <property type="taxonomic scope" value="Bacteria"/>
</dbReference>
<dbReference type="PROSITE" id="PS50949">
    <property type="entry name" value="HTH_GNTR"/>
    <property type="match status" value="1"/>
</dbReference>
<evidence type="ECO:0000256" key="3">
    <source>
        <dbReference type="ARBA" id="ARBA00023163"/>
    </source>
</evidence>
<dbReference type="SUPFAM" id="SSF46785">
    <property type="entry name" value="Winged helix' DNA-binding domain"/>
    <property type="match status" value="1"/>
</dbReference>
<reference evidence="6 7" key="1">
    <citation type="submission" date="2011-11" db="EMBL/GenBank/DDBJ databases">
        <title>The Noncontiguous Finished genome of Jonquetella anthropi DSM 22815.</title>
        <authorList>
            <consortium name="US DOE Joint Genome Institute (JGI-PGF)"/>
            <person name="Lucas S."/>
            <person name="Copeland A."/>
            <person name="Lapidus A."/>
            <person name="Glavina del Rio T."/>
            <person name="Dalin E."/>
            <person name="Tice H."/>
            <person name="Bruce D."/>
            <person name="Goodwin L."/>
            <person name="Pitluck S."/>
            <person name="Peters L."/>
            <person name="Mikhailova N."/>
            <person name="Held B."/>
            <person name="Kyrpides N."/>
            <person name="Mavromatis K."/>
            <person name="Ivanova N."/>
            <person name="Markowitz V."/>
            <person name="Cheng J.-F."/>
            <person name="Hugenholtz P."/>
            <person name="Woyke T."/>
            <person name="Wu D."/>
            <person name="Gronow S."/>
            <person name="Wellnitz S."/>
            <person name="Brambilla E."/>
            <person name="Klenk H.-P."/>
            <person name="Eisen J.A."/>
        </authorList>
    </citation>
    <scope>NUCLEOTIDE SEQUENCE [LARGE SCALE GENOMIC DNA]</scope>
    <source>
        <strain evidence="6 7">DSM 22815</strain>
    </source>
</reference>
<evidence type="ECO:0000313" key="6">
    <source>
        <dbReference type="EMBL" id="EHM13351.1"/>
    </source>
</evidence>
<feature type="compositionally biased region" description="Polar residues" evidence="4">
    <location>
        <begin position="1"/>
        <end position="17"/>
    </location>
</feature>
<keyword evidence="7" id="KW-1185">Reference proteome</keyword>